<organism evidence="7 8">
    <name type="scientific">Strongyloides papillosus</name>
    <name type="common">Intestinal threadworm</name>
    <dbReference type="NCBI Taxonomy" id="174720"/>
    <lineage>
        <taxon>Eukaryota</taxon>
        <taxon>Metazoa</taxon>
        <taxon>Ecdysozoa</taxon>
        <taxon>Nematoda</taxon>
        <taxon>Chromadorea</taxon>
        <taxon>Rhabditida</taxon>
        <taxon>Tylenchina</taxon>
        <taxon>Panagrolaimomorpha</taxon>
        <taxon>Strongyloidoidea</taxon>
        <taxon>Strongyloididae</taxon>
        <taxon>Strongyloides</taxon>
    </lineage>
</organism>
<dbReference type="SUPFAM" id="SSF52540">
    <property type="entry name" value="P-loop containing nucleoside triphosphate hydrolases"/>
    <property type="match status" value="1"/>
</dbReference>
<reference evidence="8" key="1">
    <citation type="submission" date="2017-02" db="UniProtKB">
        <authorList>
            <consortium name="WormBaseParasite"/>
        </authorList>
    </citation>
    <scope>IDENTIFICATION</scope>
</reference>
<evidence type="ECO:0000256" key="5">
    <source>
        <dbReference type="ARBA" id="ARBA00047984"/>
    </source>
</evidence>
<evidence type="ECO:0000256" key="1">
    <source>
        <dbReference type="ARBA" id="ARBA00022741"/>
    </source>
</evidence>
<dbReference type="Gene3D" id="3.40.50.300">
    <property type="entry name" value="P-loop containing nucleotide triphosphate hydrolases"/>
    <property type="match status" value="1"/>
</dbReference>
<keyword evidence="1" id="KW-0547">Nucleotide-binding</keyword>
<evidence type="ECO:0000256" key="3">
    <source>
        <dbReference type="ARBA" id="ARBA00022806"/>
    </source>
</evidence>
<evidence type="ECO:0000313" key="8">
    <source>
        <dbReference type="WBParaSite" id="SPAL_0001491800.1"/>
    </source>
</evidence>
<dbReference type="PANTHER" id="PTHR12131:SF1">
    <property type="entry name" value="ATP-DEPENDENT RNA HELICASE SUPV3L1, MITOCHONDRIAL-RELATED"/>
    <property type="match status" value="1"/>
</dbReference>
<dbReference type="InterPro" id="IPR050699">
    <property type="entry name" value="RNA-DNA_Helicase"/>
</dbReference>
<keyword evidence="2" id="KW-0378">Hydrolase</keyword>
<evidence type="ECO:0000256" key="6">
    <source>
        <dbReference type="SAM" id="MobiDB-lite"/>
    </source>
</evidence>
<evidence type="ECO:0000256" key="4">
    <source>
        <dbReference type="ARBA" id="ARBA00022840"/>
    </source>
</evidence>
<dbReference type="AlphaFoldDB" id="A0A0N5CAJ6"/>
<dbReference type="WBParaSite" id="SPAL_0001491800.1">
    <property type="protein sequence ID" value="SPAL_0001491800.1"/>
    <property type="gene ID" value="SPAL_0001491800"/>
</dbReference>
<dbReference type="GO" id="GO:0003724">
    <property type="term" value="F:RNA helicase activity"/>
    <property type="evidence" value="ECO:0007669"/>
    <property type="project" value="UniProtKB-EC"/>
</dbReference>
<name>A0A0N5CAJ6_STREA</name>
<keyword evidence="3" id="KW-0347">Helicase</keyword>
<feature type="region of interest" description="Disordered" evidence="6">
    <location>
        <begin position="264"/>
        <end position="290"/>
    </location>
</feature>
<keyword evidence="7" id="KW-1185">Reference proteome</keyword>
<dbReference type="Proteomes" id="UP000046392">
    <property type="component" value="Unplaced"/>
</dbReference>
<dbReference type="GO" id="GO:0016787">
    <property type="term" value="F:hydrolase activity"/>
    <property type="evidence" value="ECO:0007669"/>
    <property type="project" value="UniProtKB-KW"/>
</dbReference>
<feature type="compositionally biased region" description="Low complexity" evidence="6">
    <location>
        <begin position="268"/>
        <end position="284"/>
    </location>
</feature>
<proteinExistence type="predicted"/>
<dbReference type="GO" id="GO:0005524">
    <property type="term" value="F:ATP binding"/>
    <property type="evidence" value="ECO:0007669"/>
    <property type="project" value="UniProtKB-KW"/>
</dbReference>
<keyword evidence="4" id="KW-0067">ATP-binding</keyword>
<dbReference type="InterPro" id="IPR027417">
    <property type="entry name" value="P-loop_NTPase"/>
</dbReference>
<dbReference type="STRING" id="174720.A0A0N5CAJ6"/>
<evidence type="ECO:0000256" key="2">
    <source>
        <dbReference type="ARBA" id="ARBA00022801"/>
    </source>
</evidence>
<sequence length="290" mass="32821">MMEKEKLPVIIYNSSRLNCDTYSKMVSSMCFLDEKEKELMNEAMTSILSINDEQFKTAVCEIEKCKQRMMNGVAVHHSSLMKLTKEFIEECFASEGIKVIFSTETLAVGLNMPATSVIFTSLFKFDGKKDPTRKGLVVFSLAETVNKNVLFELMNTASEDLKSQVNIRYSDILYYAEKNNLEALEKIMDLSFKKFQNSLNERIELISGKLSADEKPQQVINFSKSFGTPTVKTIFRNGKLLKNNIKEKNDNEIDNDSKCALHGYDKGSTISSLSRTSSRTSSSSKMSEKK</sequence>
<comment type="catalytic activity">
    <reaction evidence="5">
        <text>ATP + H2O = ADP + phosphate + H(+)</text>
        <dbReference type="Rhea" id="RHEA:13065"/>
        <dbReference type="ChEBI" id="CHEBI:15377"/>
        <dbReference type="ChEBI" id="CHEBI:15378"/>
        <dbReference type="ChEBI" id="CHEBI:30616"/>
        <dbReference type="ChEBI" id="CHEBI:43474"/>
        <dbReference type="ChEBI" id="CHEBI:456216"/>
        <dbReference type="EC" id="3.6.4.13"/>
    </reaction>
</comment>
<evidence type="ECO:0000313" key="7">
    <source>
        <dbReference type="Proteomes" id="UP000046392"/>
    </source>
</evidence>
<dbReference type="PANTHER" id="PTHR12131">
    <property type="entry name" value="ATP-DEPENDENT RNA AND DNA HELICASE"/>
    <property type="match status" value="1"/>
</dbReference>
<accession>A0A0N5CAJ6</accession>
<protein>
    <submittedName>
        <fullName evidence="8">Helicase C-terminal domain-containing protein</fullName>
    </submittedName>
</protein>